<organism evidence="2 3">
    <name type="scientific">Myripristis murdjan</name>
    <name type="common">pinecone soldierfish</name>
    <dbReference type="NCBI Taxonomy" id="586833"/>
    <lineage>
        <taxon>Eukaryota</taxon>
        <taxon>Metazoa</taxon>
        <taxon>Chordata</taxon>
        <taxon>Craniata</taxon>
        <taxon>Vertebrata</taxon>
        <taxon>Euteleostomi</taxon>
        <taxon>Actinopterygii</taxon>
        <taxon>Neopterygii</taxon>
        <taxon>Teleostei</taxon>
        <taxon>Neoteleostei</taxon>
        <taxon>Acanthomorphata</taxon>
        <taxon>Holocentriformes</taxon>
        <taxon>Holocentridae</taxon>
        <taxon>Myripristis</taxon>
    </lineage>
</organism>
<keyword evidence="1" id="KW-1133">Transmembrane helix</keyword>
<proteinExistence type="predicted"/>
<name>A0A667Y1S1_9TELE</name>
<dbReference type="Ensembl" id="ENSMMDT00005020955.1">
    <property type="protein sequence ID" value="ENSMMDP00005020478.1"/>
    <property type="gene ID" value="ENSMMDG00005010071.1"/>
</dbReference>
<feature type="transmembrane region" description="Helical" evidence="1">
    <location>
        <begin position="64"/>
        <end position="81"/>
    </location>
</feature>
<evidence type="ECO:0000256" key="1">
    <source>
        <dbReference type="SAM" id="Phobius"/>
    </source>
</evidence>
<reference evidence="2" key="3">
    <citation type="submission" date="2025-09" db="UniProtKB">
        <authorList>
            <consortium name="Ensembl"/>
        </authorList>
    </citation>
    <scope>IDENTIFICATION</scope>
</reference>
<keyword evidence="1" id="KW-0812">Transmembrane</keyword>
<keyword evidence="1" id="KW-0472">Membrane</keyword>
<keyword evidence="3" id="KW-1185">Reference proteome</keyword>
<dbReference type="InParanoid" id="A0A667Y1S1"/>
<evidence type="ECO:0000313" key="2">
    <source>
        <dbReference type="Ensembl" id="ENSMMDP00005020478.1"/>
    </source>
</evidence>
<evidence type="ECO:0000313" key="3">
    <source>
        <dbReference type="Proteomes" id="UP000472263"/>
    </source>
</evidence>
<dbReference type="GeneTree" id="ENSGT00990000211709"/>
<protein>
    <submittedName>
        <fullName evidence="2">Uncharacterized protein</fullName>
    </submittedName>
</protein>
<reference evidence="2" key="2">
    <citation type="submission" date="2025-08" db="UniProtKB">
        <authorList>
            <consortium name="Ensembl"/>
        </authorList>
    </citation>
    <scope>IDENTIFICATION</scope>
</reference>
<dbReference type="Proteomes" id="UP000472263">
    <property type="component" value="Chromosome 22"/>
</dbReference>
<sequence length="103" mass="12159">MWERFFSDKRLMYLASVSSCPPTPVLPTLSDPARSTRWSLERRRVAEPGSRPHKCTVKMQWERLHLPFVFFSVWAVALGILHRRCRKWLPFLIGHILPLISFL</sequence>
<reference evidence="2" key="1">
    <citation type="submission" date="2019-06" db="EMBL/GenBank/DDBJ databases">
        <authorList>
            <consortium name="Wellcome Sanger Institute Data Sharing"/>
        </authorList>
    </citation>
    <scope>NUCLEOTIDE SEQUENCE [LARGE SCALE GENOMIC DNA]</scope>
</reference>
<dbReference type="AlphaFoldDB" id="A0A667Y1S1"/>
<accession>A0A667Y1S1</accession>